<proteinExistence type="inferred from homology"/>
<evidence type="ECO:0000256" key="9">
    <source>
        <dbReference type="ARBA" id="ARBA00023067"/>
    </source>
</evidence>
<organism evidence="12">
    <name type="scientific">Arion vulgaris</name>
    <dbReference type="NCBI Taxonomy" id="1028688"/>
    <lineage>
        <taxon>Eukaryota</taxon>
        <taxon>Metazoa</taxon>
        <taxon>Spiralia</taxon>
        <taxon>Lophotrochozoa</taxon>
        <taxon>Mollusca</taxon>
        <taxon>Gastropoda</taxon>
        <taxon>Heterobranchia</taxon>
        <taxon>Euthyneura</taxon>
        <taxon>Panpulmonata</taxon>
        <taxon>Eupulmonata</taxon>
        <taxon>Stylommatophora</taxon>
        <taxon>Helicina</taxon>
        <taxon>Arionoidea</taxon>
        <taxon>Arionidae</taxon>
        <taxon>Arion</taxon>
    </lineage>
</organism>
<feature type="region of interest" description="Disordered" evidence="11">
    <location>
        <begin position="201"/>
        <end position="234"/>
    </location>
</feature>
<comment type="subcellular location">
    <subcellularLocation>
        <location evidence="1">Chromosome</location>
    </subcellularLocation>
    <subcellularLocation>
        <location evidence="2">Cytoplasm</location>
    </subcellularLocation>
</comment>
<dbReference type="PIRSF" id="PIRSF017126">
    <property type="entry name" value="Condensin_H"/>
    <property type="match status" value="1"/>
</dbReference>
<evidence type="ECO:0000256" key="10">
    <source>
        <dbReference type="ARBA" id="ARBA00023306"/>
    </source>
</evidence>
<keyword evidence="8" id="KW-0498">Mitosis</keyword>
<dbReference type="AlphaFoldDB" id="A0A0B6ZZS7"/>
<name>A0A0B6ZZS7_9EUPU</name>
<reference evidence="12" key="1">
    <citation type="submission" date="2014-12" db="EMBL/GenBank/DDBJ databases">
        <title>Insight into the proteome of Arion vulgaris.</title>
        <authorList>
            <person name="Aradska J."/>
            <person name="Bulat T."/>
            <person name="Smidak R."/>
            <person name="Sarate P."/>
            <person name="Gangsoo J."/>
            <person name="Sialana F."/>
            <person name="Bilban M."/>
            <person name="Lubec G."/>
        </authorList>
    </citation>
    <scope>NUCLEOTIDE SEQUENCE</scope>
    <source>
        <tissue evidence="12">Skin</tissue>
    </source>
</reference>
<evidence type="ECO:0000256" key="3">
    <source>
        <dbReference type="ARBA" id="ARBA00009471"/>
    </source>
</evidence>
<dbReference type="InterPro" id="IPR022816">
    <property type="entry name" value="Condensin_barren_su2"/>
</dbReference>
<dbReference type="PANTHER" id="PTHR13108">
    <property type="entry name" value="CONDENSIN COMPLEX SUBUNIT 2"/>
    <property type="match status" value="1"/>
</dbReference>
<dbReference type="Pfam" id="PF05786">
    <property type="entry name" value="Cnd2"/>
    <property type="match status" value="1"/>
</dbReference>
<evidence type="ECO:0000256" key="11">
    <source>
        <dbReference type="SAM" id="MobiDB-lite"/>
    </source>
</evidence>
<keyword evidence="9" id="KW-0226">DNA condensation</keyword>
<dbReference type="GO" id="GO:0005737">
    <property type="term" value="C:cytoplasm"/>
    <property type="evidence" value="ECO:0007669"/>
    <property type="project" value="UniProtKB-SubCell"/>
</dbReference>
<keyword evidence="10" id="KW-0131">Cell cycle</keyword>
<dbReference type="PANTHER" id="PTHR13108:SF9">
    <property type="entry name" value="CONDENSIN COMPLEX SUBUNIT 2"/>
    <property type="match status" value="1"/>
</dbReference>
<sequence length="749" mass="84435">VYGNIGGIFESQQKEYTYIFDINTSAGKLQDKMPQREILSPLTNTPFTPQRPHPAKYVSPSTSRSHGLASPTPNLANFPIQDEDLLRKERRRKSQVFDIQRRHISSPSSVSPSRSSEGLHGLTSAQLANHYVDCIKLSAENKINAKNAFGLHLIDYMTELVKKKELENFQVASSTLDASVKIYAGRVDFIHSHTYKVLSGLGGGKSSHEDVDTNEEAGESGEIDMKPKKRKKAGKANTVETNLKNINADKFDLEFEVDPMFQIMSAAFDEGGARGLLLNRLRCFDDTQQFVLDSSTTINVVEDTLLDSQISRKPTDISDSKELLTNFNLGDKQICPSLAEFCFTDWKGETSVVPKDFSDFAFDPTAEPQHLPTVEEEVENIAHDDINDVDLDDDQPETVGGTSDADAITGWDSQAAEFVESAFSDLTHGSVGKLRQILAMEPSDYSYFNKVLMRTWAGPTHWKIAPVSKMAANQDTENKTLKKKKKSVLKLTYETSESQLDKLFVLSKVTTVTKITWSRYTKKRTTMPEDQQLDSQDRLFCLFYRPHVMMKWRLGDSVSADDGIDNYNYNNKNDVENFCPVVRDEEDENDFFDLSNETNFQQLSQNSSSQQSGFLDSGLNGTIFTQDKLVAAPHKVERIDIKYAKTAKRVDVRKLKFTMWSLLTKDKSLAREDTHQPCHTEDISAKMTIPHNFRELENTLPSQVSANMAKNLTIQTVFACLLYITNEKILKLSSTEGMDDIYIEQDYGN</sequence>
<feature type="compositionally biased region" description="Acidic residues" evidence="11">
    <location>
        <begin position="212"/>
        <end position="222"/>
    </location>
</feature>
<dbReference type="GO" id="GO:0007076">
    <property type="term" value="P:mitotic chromosome condensation"/>
    <property type="evidence" value="ECO:0007669"/>
    <property type="project" value="InterPro"/>
</dbReference>
<feature type="non-terminal residue" evidence="12">
    <location>
        <position position="1"/>
    </location>
</feature>
<evidence type="ECO:0000256" key="5">
    <source>
        <dbReference type="ARBA" id="ARBA00022454"/>
    </source>
</evidence>
<comment type="similarity">
    <text evidence="3">Belongs to the CND2 (condensin subunit 2) family.</text>
</comment>
<evidence type="ECO:0000256" key="2">
    <source>
        <dbReference type="ARBA" id="ARBA00004496"/>
    </source>
</evidence>
<evidence type="ECO:0000256" key="4">
    <source>
        <dbReference type="ARBA" id="ARBA00016065"/>
    </source>
</evidence>
<dbReference type="GO" id="GO:0000796">
    <property type="term" value="C:condensin complex"/>
    <property type="evidence" value="ECO:0007669"/>
    <property type="project" value="InterPro"/>
</dbReference>
<evidence type="ECO:0000256" key="7">
    <source>
        <dbReference type="ARBA" id="ARBA00022618"/>
    </source>
</evidence>
<evidence type="ECO:0000256" key="8">
    <source>
        <dbReference type="ARBA" id="ARBA00022776"/>
    </source>
</evidence>
<evidence type="ECO:0000256" key="6">
    <source>
        <dbReference type="ARBA" id="ARBA00022490"/>
    </source>
</evidence>
<feature type="region of interest" description="Disordered" evidence="11">
    <location>
        <begin position="42"/>
        <end position="80"/>
    </location>
</feature>
<feature type="compositionally biased region" description="Low complexity" evidence="11">
    <location>
        <begin position="105"/>
        <end position="116"/>
    </location>
</feature>
<gene>
    <name evidence="12" type="primary">ORF89655</name>
</gene>
<accession>A0A0B6ZZS7</accession>
<protein>
    <recommendedName>
        <fullName evidence="4">Condensin complex subunit 2</fullName>
    </recommendedName>
</protein>
<keyword evidence="6" id="KW-0963">Cytoplasm</keyword>
<feature type="compositionally biased region" description="Polar residues" evidence="11">
    <location>
        <begin position="59"/>
        <end position="75"/>
    </location>
</feature>
<dbReference type="GO" id="GO:0051301">
    <property type="term" value="P:cell division"/>
    <property type="evidence" value="ECO:0007669"/>
    <property type="project" value="UniProtKB-KW"/>
</dbReference>
<evidence type="ECO:0000256" key="1">
    <source>
        <dbReference type="ARBA" id="ARBA00004286"/>
    </source>
</evidence>
<evidence type="ECO:0000313" key="12">
    <source>
        <dbReference type="EMBL" id="CEK74103.1"/>
    </source>
</evidence>
<feature type="region of interest" description="Disordered" evidence="11">
    <location>
        <begin position="96"/>
        <end position="119"/>
    </location>
</feature>
<dbReference type="GO" id="GO:0003682">
    <property type="term" value="F:chromatin binding"/>
    <property type="evidence" value="ECO:0007669"/>
    <property type="project" value="TreeGrafter"/>
</dbReference>
<keyword evidence="5" id="KW-0158">Chromosome</keyword>
<dbReference type="EMBL" id="HACG01027238">
    <property type="protein sequence ID" value="CEK74103.1"/>
    <property type="molecule type" value="Transcribed_RNA"/>
</dbReference>
<keyword evidence="7" id="KW-0132">Cell division</keyword>